<evidence type="ECO:0000313" key="4">
    <source>
        <dbReference type="Proteomes" id="UP000199167"/>
    </source>
</evidence>
<name>A0A1I0RE20_9RHOB</name>
<evidence type="ECO:0000259" key="2">
    <source>
        <dbReference type="Pfam" id="PF03372"/>
    </source>
</evidence>
<keyword evidence="1" id="KW-0472">Membrane</keyword>
<keyword evidence="3" id="KW-0255">Endonuclease</keyword>
<keyword evidence="4" id="KW-1185">Reference proteome</keyword>
<feature type="transmembrane region" description="Helical" evidence="1">
    <location>
        <begin position="56"/>
        <end position="74"/>
    </location>
</feature>
<dbReference type="InterPro" id="IPR036691">
    <property type="entry name" value="Endo/exonu/phosph_ase_sf"/>
</dbReference>
<dbReference type="EMBL" id="FOIZ01000002">
    <property type="protein sequence ID" value="SEW38999.1"/>
    <property type="molecule type" value="Genomic_DNA"/>
</dbReference>
<dbReference type="InterPro" id="IPR005135">
    <property type="entry name" value="Endo/exonuclease/phosphatase"/>
</dbReference>
<proteinExistence type="predicted"/>
<dbReference type="AlphaFoldDB" id="A0A1I0RE20"/>
<dbReference type="Gene3D" id="3.60.10.10">
    <property type="entry name" value="Endonuclease/exonuclease/phosphatase"/>
    <property type="match status" value="1"/>
</dbReference>
<feature type="transmembrane region" description="Helical" evidence="1">
    <location>
        <begin position="31"/>
        <end position="49"/>
    </location>
</feature>
<protein>
    <submittedName>
        <fullName evidence="3">Uncharacterized conserved protein YafD, endonuclease/exonuclease/phosphatase (EEP) superfamily</fullName>
    </submittedName>
</protein>
<keyword evidence="1" id="KW-0812">Transmembrane</keyword>
<dbReference type="STRING" id="364200.SAMN04488515_2540"/>
<dbReference type="Proteomes" id="UP000199167">
    <property type="component" value="Unassembled WGS sequence"/>
</dbReference>
<keyword evidence="3" id="KW-0378">Hydrolase</keyword>
<gene>
    <name evidence="3" type="ORF">SAMN04488515_2540</name>
</gene>
<reference evidence="3 4" key="1">
    <citation type="submission" date="2016-10" db="EMBL/GenBank/DDBJ databases">
        <authorList>
            <person name="de Groot N.N."/>
        </authorList>
    </citation>
    <scope>NUCLEOTIDE SEQUENCE [LARGE SCALE GENOMIC DNA]</scope>
    <source>
        <strain evidence="3 4">DSM 17925</strain>
    </source>
</reference>
<keyword evidence="3" id="KW-0540">Nuclease</keyword>
<organism evidence="3 4">
    <name type="scientific">Cognatiyoonia koreensis</name>
    <dbReference type="NCBI Taxonomy" id="364200"/>
    <lineage>
        <taxon>Bacteria</taxon>
        <taxon>Pseudomonadati</taxon>
        <taxon>Pseudomonadota</taxon>
        <taxon>Alphaproteobacteria</taxon>
        <taxon>Rhodobacterales</taxon>
        <taxon>Paracoccaceae</taxon>
        <taxon>Cognatiyoonia</taxon>
    </lineage>
</organism>
<keyword evidence="3" id="KW-0269">Exonuclease</keyword>
<dbReference type="Pfam" id="PF03372">
    <property type="entry name" value="Exo_endo_phos"/>
    <property type="match status" value="1"/>
</dbReference>
<dbReference type="GO" id="GO:0004519">
    <property type="term" value="F:endonuclease activity"/>
    <property type="evidence" value="ECO:0007669"/>
    <property type="project" value="UniProtKB-KW"/>
</dbReference>
<feature type="domain" description="Endonuclease/exonuclease/phosphatase" evidence="2">
    <location>
        <begin position="88"/>
        <end position="274"/>
    </location>
</feature>
<dbReference type="RefSeq" id="WP_165611841.1">
    <property type="nucleotide sequence ID" value="NZ_FOIZ01000002.1"/>
</dbReference>
<evidence type="ECO:0000313" key="3">
    <source>
        <dbReference type="EMBL" id="SEW38999.1"/>
    </source>
</evidence>
<sequence length="287" mass="31030">MRVIMAGFFCLAALGVFLGFGGWLHPAGDSLSLLRPVFGVLCLIGLFLLRPAWLRRAMGIAVLSVAATVVPAFVGQKDGGDLRLYAKNLWWANSQIELVAADILAADVDVVMLQEVSKRTAHVLDLLADQFPYQHWCRHNEWMGEAVVSRIPMSGEGICTSTRGAAAAPIDIDGATVWVASVHIPWPWPYKSMTNEAEVGAVLKGLEGPVVVAGDFNMFPWTKRVRDVAAASGTELVGPTRATLTLWEMPLPIDHVLAPGGGSVERRPLLGSDHRGLIADVRIWVGH</sequence>
<accession>A0A1I0RE20</accession>
<keyword evidence="1" id="KW-1133">Transmembrane helix</keyword>
<dbReference type="SUPFAM" id="SSF56219">
    <property type="entry name" value="DNase I-like"/>
    <property type="match status" value="1"/>
</dbReference>
<evidence type="ECO:0000256" key="1">
    <source>
        <dbReference type="SAM" id="Phobius"/>
    </source>
</evidence>
<dbReference type="GO" id="GO:0004527">
    <property type="term" value="F:exonuclease activity"/>
    <property type="evidence" value="ECO:0007669"/>
    <property type="project" value="UniProtKB-KW"/>
</dbReference>